<evidence type="ECO:0000256" key="2">
    <source>
        <dbReference type="ARBA" id="ARBA00022481"/>
    </source>
</evidence>
<feature type="transmembrane region" description="Helical" evidence="5">
    <location>
        <begin position="74"/>
        <end position="92"/>
    </location>
</feature>
<evidence type="ECO:0000256" key="1">
    <source>
        <dbReference type="ARBA" id="ARBA00004370"/>
    </source>
</evidence>
<keyword evidence="4" id="KW-0807">Transducer</keyword>
<reference evidence="8 9" key="1">
    <citation type="submission" date="2019-01" db="EMBL/GenBank/DDBJ databases">
        <authorList>
            <person name="Chen W.-M."/>
        </authorList>
    </citation>
    <scope>NUCLEOTIDE SEQUENCE [LARGE SCALE GENOMIC DNA]</scope>
    <source>
        <strain evidence="8 9">KYPY4</strain>
    </source>
</reference>
<dbReference type="Gene3D" id="1.10.287.950">
    <property type="entry name" value="Methyl-accepting chemotaxis protein"/>
    <property type="match status" value="1"/>
</dbReference>
<comment type="caution">
    <text evidence="8">The sequence shown here is derived from an EMBL/GenBank/DDBJ whole genome shotgun (WGS) entry which is preliminary data.</text>
</comment>
<evidence type="ECO:0000259" key="7">
    <source>
        <dbReference type="PROSITE" id="PS50885"/>
    </source>
</evidence>
<keyword evidence="5" id="KW-0812">Transmembrane</keyword>
<dbReference type="PANTHER" id="PTHR43531">
    <property type="entry name" value="PROTEIN ICFG"/>
    <property type="match status" value="1"/>
</dbReference>
<dbReference type="PROSITE" id="PS50885">
    <property type="entry name" value="HAMP"/>
    <property type="match status" value="1"/>
</dbReference>
<dbReference type="InterPro" id="IPR003660">
    <property type="entry name" value="HAMP_dom"/>
</dbReference>
<dbReference type="InterPro" id="IPR051310">
    <property type="entry name" value="MCP_chemotaxis"/>
</dbReference>
<name>A0A437RAZ0_9BURK</name>
<dbReference type="FunFam" id="1.10.287.950:FF:000001">
    <property type="entry name" value="Methyl-accepting chemotaxis sensory transducer"/>
    <property type="match status" value="1"/>
</dbReference>
<keyword evidence="5" id="KW-1133">Transmembrane helix</keyword>
<dbReference type="OrthoDB" id="343520at2"/>
<dbReference type="CDD" id="cd06225">
    <property type="entry name" value="HAMP"/>
    <property type="match status" value="1"/>
</dbReference>
<sequence>MVEQLASAQAFVKQQQALLAADPAQVAQLSGGSAAVVKQASAAIADLGALQAKTAQRLDALLESREKRLVQNSVTGAAIALLLLMAGLYFFYCFYRVMQAGIQVLMVRMQAMAQGDLTGRLEPKGSDEIAQLIGALGHMQGALRQTVTEVRQAADAIGHSAAEVAAGSLDLSARTEQAAANLEETASAMEQISTTVAATTDGAAQAASVAAQNVDLANEGGRVIGHVVGTMGEIQGSSHRIGEIIGTIDGIAFQTNILALNAAVEAARAGEQGRGFAVVASEVRGLAQRSAAAAREIKQLIHASGERVETGTRIVNDAGRTIHDIVGSTAKVGDLLRNIAAGAREQALGIDQVGKAIQDLDRMTQQNAALVEQTAAASGTMRQQAERLAQAVSVFKLPAMA</sequence>
<dbReference type="SUPFAM" id="SSF58104">
    <property type="entry name" value="Methyl-accepting chemotaxis protein (MCP) signaling domain"/>
    <property type="match status" value="1"/>
</dbReference>
<keyword evidence="9" id="KW-1185">Reference proteome</keyword>
<evidence type="ECO:0000256" key="5">
    <source>
        <dbReference type="SAM" id="Phobius"/>
    </source>
</evidence>
<evidence type="ECO:0000313" key="8">
    <source>
        <dbReference type="EMBL" id="RVU43960.1"/>
    </source>
</evidence>
<dbReference type="SMART" id="SM00283">
    <property type="entry name" value="MA"/>
    <property type="match status" value="1"/>
</dbReference>
<dbReference type="PROSITE" id="PS50111">
    <property type="entry name" value="CHEMOTAXIS_TRANSDUC_2"/>
    <property type="match status" value="1"/>
</dbReference>
<accession>A0A437RAZ0</accession>
<evidence type="ECO:0000256" key="4">
    <source>
        <dbReference type="PROSITE-ProRule" id="PRU00284"/>
    </source>
</evidence>
<comment type="subcellular location">
    <subcellularLocation>
        <location evidence="1">Membrane</location>
    </subcellularLocation>
</comment>
<dbReference type="SMART" id="SM00304">
    <property type="entry name" value="HAMP"/>
    <property type="match status" value="1"/>
</dbReference>
<dbReference type="GO" id="GO:0005886">
    <property type="term" value="C:plasma membrane"/>
    <property type="evidence" value="ECO:0007669"/>
    <property type="project" value="TreeGrafter"/>
</dbReference>
<dbReference type="GO" id="GO:0004888">
    <property type="term" value="F:transmembrane signaling receptor activity"/>
    <property type="evidence" value="ECO:0007669"/>
    <property type="project" value="InterPro"/>
</dbReference>
<evidence type="ECO:0000313" key="9">
    <source>
        <dbReference type="Proteomes" id="UP000285575"/>
    </source>
</evidence>
<dbReference type="Proteomes" id="UP000285575">
    <property type="component" value="Unassembled WGS sequence"/>
</dbReference>
<dbReference type="AlphaFoldDB" id="A0A437RAZ0"/>
<feature type="domain" description="HAMP" evidence="7">
    <location>
        <begin position="96"/>
        <end position="148"/>
    </location>
</feature>
<dbReference type="PRINTS" id="PR00260">
    <property type="entry name" value="CHEMTRNSDUCR"/>
</dbReference>
<dbReference type="GO" id="GO:0006935">
    <property type="term" value="P:chemotaxis"/>
    <property type="evidence" value="ECO:0007669"/>
    <property type="project" value="InterPro"/>
</dbReference>
<dbReference type="GO" id="GO:0007165">
    <property type="term" value="P:signal transduction"/>
    <property type="evidence" value="ECO:0007669"/>
    <property type="project" value="UniProtKB-KW"/>
</dbReference>
<proteinExistence type="inferred from homology"/>
<keyword evidence="5" id="KW-0472">Membrane</keyword>
<dbReference type="EMBL" id="SACR01000006">
    <property type="protein sequence ID" value="RVU43960.1"/>
    <property type="molecule type" value="Genomic_DNA"/>
</dbReference>
<gene>
    <name evidence="8" type="ORF">EOE66_19395</name>
</gene>
<dbReference type="PANTHER" id="PTHR43531:SF14">
    <property type="entry name" value="METHYL-ACCEPTING CHEMOTAXIS PROTEIN I-RELATED"/>
    <property type="match status" value="1"/>
</dbReference>
<dbReference type="InterPro" id="IPR004089">
    <property type="entry name" value="MCPsignal_dom"/>
</dbReference>
<dbReference type="InterPro" id="IPR004090">
    <property type="entry name" value="Chemotax_Me-accpt_rcpt"/>
</dbReference>
<evidence type="ECO:0000256" key="3">
    <source>
        <dbReference type="ARBA" id="ARBA00029447"/>
    </source>
</evidence>
<comment type="similarity">
    <text evidence="3">Belongs to the methyl-accepting chemotaxis (MCP) protein family.</text>
</comment>
<evidence type="ECO:0000259" key="6">
    <source>
        <dbReference type="PROSITE" id="PS50111"/>
    </source>
</evidence>
<keyword evidence="2" id="KW-0488">Methylation</keyword>
<organism evidence="8 9">
    <name type="scientific">Rubrivivax rivuli</name>
    <dbReference type="NCBI Taxonomy" id="1862385"/>
    <lineage>
        <taxon>Bacteria</taxon>
        <taxon>Pseudomonadati</taxon>
        <taxon>Pseudomonadota</taxon>
        <taxon>Betaproteobacteria</taxon>
        <taxon>Burkholderiales</taxon>
        <taxon>Sphaerotilaceae</taxon>
        <taxon>Rubrivivax</taxon>
    </lineage>
</organism>
<dbReference type="Pfam" id="PF00015">
    <property type="entry name" value="MCPsignal"/>
    <property type="match status" value="1"/>
</dbReference>
<dbReference type="Pfam" id="PF00672">
    <property type="entry name" value="HAMP"/>
    <property type="match status" value="1"/>
</dbReference>
<feature type="domain" description="Methyl-accepting transducer" evidence="6">
    <location>
        <begin position="153"/>
        <end position="382"/>
    </location>
</feature>
<protein>
    <submittedName>
        <fullName evidence="8">HAMP domain-containing protein</fullName>
    </submittedName>
</protein>